<feature type="domain" description="Sulfatase-modifying factor enzyme-like" evidence="1">
    <location>
        <begin position="6"/>
        <end position="302"/>
    </location>
</feature>
<dbReference type="PANTHER" id="PTHR23150:SF19">
    <property type="entry name" value="FORMYLGLYCINE-GENERATING ENZYME"/>
    <property type="match status" value="1"/>
</dbReference>
<dbReference type="Pfam" id="PF03781">
    <property type="entry name" value="FGE-sulfatase"/>
    <property type="match status" value="1"/>
</dbReference>
<dbReference type="RefSeq" id="WP_344737558.1">
    <property type="nucleotide sequence ID" value="NZ_BAAAYU010000005.1"/>
</dbReference>
<organism evidence="2 3">
    <name type="scientific">Microbacterium awajiense</name>
    <dbReference type="NCBI Taxonomy" id="415214"/>
    <lineage>
        <taxon>Bacteria</taxon>
        <taxon>Bacillati</taxon>
        <taxon>Actinomycetota</taxon>
        <taxon>Actinomycetes</taxon>
        <taxon>Micrococcales</taxon>
        <taxon>Microbacteriaceae</taxon>
        <taxon>Microbacterium</taxon>
    </lineage>
</organism>
<accession>A0ABP7AKW0</accession>
<dbReference type="InterPro" id="IPR016187">
    <property type="entry name" value="CTDL_fold"/>
</dbReference>
<name>A0ABP7AKW0_9MICO</name>
<dbReference type="InterPro" id="IPR051043">
    <property type="entry name" value="Sulfatase_Mod_Factor_Kinase"/>
</dbReference>
<gene>
    <name evidence="2" type="ORF">GCM10022200_16900</name>
</gene>
<dbReference type="EMBL" id="BAAAYU010000005">
    <property type="protein sequence ID" value="GAA3634312.1"/>
    <property type="molecule type" value="Genomic_DNA"/>
</dbReference>
<evidence type="ECO:0000259" key="1">
    <source>
        <dbReference type="Pfam" id="PF03781"/>
    </source>
</evidence>
<sequence>MSTSDHDLVPIPAGSFLMGSDDFYPDERPVHERAVEAFLIDRYQVTNAQYAAFVDDTGYVTVAERDLDPADFPGADPADLVPGAMVFTPTSGPTDLGNWRNWWRWQPGASWRHPFGPDSTIDDLMQHPVVHVAYPDAVAYADWAGLRLPTEAEHEYAARGGLEGAPFAWGDEAYPGGEAQANSWLGRFPYDNRGVGGTAPVGSYPANGYGLFDMIANVWEWTSDYYTPRHLRLSDKPVDAGKRENLLAAASAQEGFPQIPRRVLKGGSFLCSPDYCLRFRPAARSPQAEDTGMSHVGFRCARDA</sequence>
<dbReference type="InterPro" id="IPR005532">
    <property type="entry name" value="SUMF_dom"/>
</dbReference>
<comment type="caution">
    <text evidence="2">The sequence shown here is derived from an EMBL/GenBank/DDBJ whole genome shotgun (WGS) entry which is preliminary data.</text>
</comment>
<keyword evidence="3" id="KW-1185">Reference proteome</keyword>
<dbReference type="InterPro" id="IPR042095">
    <property type="entry name" value="SUMF_sf"/>
</dbReference>
<evidence type="ECO:0000313" key="2">
    <source>
        <dbReference type="EMBL" id="GAA3634312.1"/>
    </source>
</evidence>
<dbReference type="PANTHER" id="PTHR23150">
    <property type="entry name" value="SULFATASE MODIFYING FACTOR 1, 2"/>
    <property type="match status" value="1"/>
</dbReference>
<proteinExistence type="predicted"/>
<dbReference type="Gene3D" id="3.90.1580.10">
    <property type="entry name" value="paralog of FGE (formylglycine-generating enzyme)"/>
    <property type="match status" value="1"/>
</dbReference>
<reference evidence="3" key="1">
    <citation type="journal article" date="2019" name="Int. J. Syst. Evol. Microbiol.">
        <title>The Global Catalogue of Microorganisms (GCM) 10K type strain sequencing project: providing services to taxonomists for standard genome sequencing and annotation.</title>
        <authorList>
            <consortium name="The Broad Institute Genomics Platform"/>
            <consortium name="The Broad Institute Genome Sequencing Center for Infectious Disease"/>
            <person name="Wu L."/>
            <person name="Ma J."/>
        </authorList>
    </citation>
    <scope>NUCLEOTIDE SEQUENCE [LARGE SCALE GENOMIC DNA]</scope>
    <source>
        <strain evidence="3">JCM 16544</strain>
    </source>
</reference>
<dbReference type="Proteomes" id="UP001501697">
    <property type="component" value="Unassembled WGS sequence"/>
</dbReference>
<evidence type="ECO:0000313" key="3">
    <source>
        <dbReference type="Proteomes" id="UP001501697"/>
    </source>
</evidence>
<dbReference type="SUPFAM" id="SSF56436">
    <property type="entry name" value="C-type lectin-like"/>
    <property type="match status" value="1"/>
</dbReference>
<protein>
    <submittedName>
        <fullName evidence="2">Formylglycine-generating enzyme family protein</fullName>
    </submittedName>
</protein>